<proteinExistence type="predicted"/>
<reference evidence="2 3" key="1">
    <citation type="journal article" date="2024" name="Int. J. Syst. Evol. Microbiol.">
        <title>Virgibacillus tibetensis sp. nov., isolated from salt lake on the Tibetan Plateau of China.</title>
        <authorList>
            <person name="Phurbu D."/>
            <person name="Liu Z.-X."/>
            <person name="Wang R."/>
            <person name="Zheng Y.-Y."/>
            <person name="Liu H.-C."/>
            <person name="Zhou Y.-G."/>
            <person name="Yu Y.-J."/>
            <person name="Li A.-H."/>
        </authorList>
    </citation>
    <scope>NUCLEOTIDE SEQUENCE [LARGE SCALE GENOMIC DNA]</scope>
    <source>
        <strain evidence="2 3">C22-A2</strain>
    </source>
</reference>
<keyword evidence="2" id="KW-0167">Capsid protein</keyword>
<organism evidence="2 3">
    <name type="scientific">Virgibacillus tibetensis</name>
    <dbReference type="NCBI Taxonomy" id="3042313"/>
    <lineage>
        <taxon>Bacteria</taxon>
        <taxon>Bacillati</taxon>
        <taxon>Bacillota</taxon>
        <taxon>Bacilli</taxon>
        <taxon>Bacillales</taxon>
        <taxon>Bacillaceae</taxon>
        <taxon>Virgibacillus</taxon>
    </lineage>
</organism>
<dbReference type="RefSeq" id="WP_327607154.1">
    <property type="nucleotide sequence ID" value="NZ_JARZFX010000003.1"/>
</dbReference>
<sequence>MGRKKFAKDPLLFIHQSNIRKPNAPMQSNYMSPKKSRELQQQEGAFAASNSKKSVKKNAFEMELDKSNHGVQEKELDKSNHGVQEKELLDTEEENEPSEIESEPDSKEEETVNEKAENPKFKDMTLEEKITYFVSTSDYAPKMKCIVKTDKKTYRGIITGTKDNDVTMRVGNRSSNMLIPIADIIEIKLLGF</sequence>
<feature type="compositionally biased region" description="Polar residues" evidence="1">
    <location>
        <begin position="15"/>
        <end position="31"/>
    </location>
</feature>
<dbReference type="Pfam" id="PF14153">
    <property type="entry name" value="Spore_coat_CotO"/>
    <property type="match status" value="1"/>
</dbReference>
<keyword evidence="3" id="KW-1185">Reference proteome</keyword>
<evidence type="ECO:0000256" key="1">
    <source>
        <dbReference type="SAM" id="MobiDB-lite"/>
    </source>
</evidence>
<dbReference type="EMBL" id="JARZFX010000003">
    <property type="protein sequence ID" value="MEC5423585.1"/>
    <property type="molecule type" value="Genomic_DNA"/>
</dbReference>
<evidence type="ECO:0000313" key="3">
    <source>
        <dbReference type="Proteomes" id="UP001335737"/>
    </source>
</evidence>
<feature type="compositionally biased region" description="Basic and acidic residues" evidence="1">
    <location>
        <begin position="109"/>
        <end position="119"/>
    </location>
</feature>
<dbReference type="InterPro" id="IPR025439">
    <property type="entry name" value="Spore_coat_CotO"/>
</dbReference>
<gene>
    <name evidence="2" type="ORF">QGM71_08785</name>
</gene>
<protein>
    <submittedName>
        <fullName evidence="2">CotO family spore coat protein</fullName>
    </submittedName>
</protein>
<name>A0ABU6KFB6_9BACI</name>
<feature type="compositionally biased region" description="Basic and acidic residues" evidence="1">
    <location>
        <begin position="58"/>
        <end position="89"/>
    </location>
</feature>
<feature type="region of interest" description="Disordered" evidence="1">
    <location>
        <begin position="1"/>
        <end position="119"/>
    </location>
</feature>
<dbReference type="Proteomes" id="UP001335737">
    <property type="component" value="Unassembled WGS sequence"/>
</dbReference>
<accession>A0ABU6KFB6</accession>
<comment type="caution">
    <text evidence="2">The sequence shown here is derived from an EMBL/GenBank/DDBJ whole genome shotgun (WGS) entry which is preliminary data.</text>
</comment>
<evidence type="ECO:0000313" key="2">
    <source>
        <dbReference type="EMBL" id="MEC5423585.1"/>
    </source>
</evidence>
<keyword evidence="2" id="KW-0946">Virion</keyword>
<feature type="compositionally biased region" description="Acidic residues" evidence="1">
    <location>
        <begin position="90"/>
        <end position="108"/>
    </location>
</feature>